<reference evidence="2 3" key="1">
    <citation type="submission" date="2016-02" db="EMBL/GenBank/DDBJ databases">
        <title>Ulvibacter sp. LPB0005, isolated from Thais luteostoma.</title>
        <authorList>
            <person name="Shin S.-K."/>
            <person name="Yi H."/>
        </authorList>
    </citation>
    <scope>NUCLEOTIDE SEQUENCE [LARGE SCALE GENOMIC DNA]</scope>
    <source>
        <strain evidence="2 3">LPB0005</strain>
    </source>
</reference>
<comment type="caution">
    <text evidence="2">The sequence shown here is derived from an EMBL/GenBank/DDBJ whole genome shotgun (WGS) entry which is preliminary data.</text>
</comment>
<dbReference type="InterPro" id="IPR010879">
    <property type="entry name" value="DUF1508"/>
</dbReference>
<accession>A0A167HTI3</accession>
<feature type="domain" description="DUF1508" evidence="1">
    <location>
        <begin position="10"/>
        <end position="54"/>
    </location>
</feature>
<evidence type="ECO:0000313" key="2">
    <source>
        <dbReference type="EMBL" id="OAB78947.1"/>
    </source>
</evidence>
<dbReference type="RefSeq" id="WP_068592436.1">
    <property type="nucleotide sequence ID" value="NZ_LRXL01000037.1"/>
</dbReference>
<gene>
    <name evidence="2" type="ORF">ULVI_10245</name>
</gene>
<dbReference type="InterPro" id="IPR036913">
    <property type="entry name" value="YegP-like_sf"/>
</dbReference>
<dbReference type="Gene3D" id="2.30.29.80">
    <property type="match status" value="1"/>
</dbReference>
<dbReference type="PANTHER" id="PTHR40606">
    <property type="match status" value="1"/>
</dbReference>
<dbReference type="Proteomes" id="UP000077013">
    <property type="component" value="Unassembled WGS sequence"/>
</dbReference>
<protein>
    <recommendedName>
        <fullName evidence="1">DUF1508 domain-containing protein</fullName>
    </recommendedName>
</protein>
<dbReference type="STRING" id="1763537.ULVI_10245"/>
<organism evidence="2 3">
    <name type="scientific">Cochleicola gelatinilyticus</name>
    <dbReference type="NCBI Taxonomy" id="1763537"/>
    <lineage>
        <taxon>Bacteria</taxon>
        <taxon>Pseudomonadati</taxon>
        <taxon>Bacteroidota</taxon>
        <taxon>Flavobacteriia</taxon>
        <taxon>Flavobacteriales</taxon>
        <taxon>Flavobacteriaceae</taxon>
        <taxon>Cochleicola</taxon>
    </lineage>
</organism>
<dbReference type="SUPFAM" id="SSF160113">
    <property type="entry name" value="YegP-like"/>
    <property type="match status" value="2"/>
</dbReference>
<dbReference type="PANTHER" id="PTHR40606:SF1">
    <property type="entry name" value="UPF0339 PROTEIN YEGP"/>
    <property type="match status" value="1"/>
</dbReference>
<sequence>MFELTKNKEKGTFHFVLKAANGQVILTSETYESKMSALNGIASVQKNCADDTKFERKTSRNGKFFFNLKAKNGKIIGSSQLYVGESGLQNGIVSVQKHAVDAETKEL</sequence>
<feature type="domain" description="DUF1508" evidence="1">
    <location>
        <begin position="60"/>
        <end position="106"/>
    </location>
</feature>
<dbReference type="OrthoDB" id="9802792at2"/>
<dbReference type="Pfam" id="PF07411">
    <property type="entry name" value="DUF1508"/>
    <property type="match status" value="2"/>
</dbReference>
<proteinExistence type="predicted"/>
<dbReference type="AlphaFoldDB" id="A0A167HTI3"/>
<dbReference type="EMBL" id="LRXL01000037">
    <property type="protein sequence ID" value="OAB78947.1"/>
    <property type="molecule type" value="Genomic_DNA"/>
</dbReference>
<evidence type="ECO:0000259" key="1">
    <source>
        <dbReference type="Pfam" id="PF07411"/>
    </source>
</evidence>
<name>A0A167HTI3_9FLAO</name>
<dbReference type="InterPro" id="IPR051141">
    <property type="entry name" value="UPF0339_domain"/>
</dbReference>
<keyword evidence="3" id="KW-1185">Reference proteome</keyword>
<evidence type="ECO:0000313" key="3">
    <source>
        <dbReference type="Proteomes" id="UP000077013"/>
    </source>
</evidence>